<organism evidence="2 3">
    <name type="scientific">Pendulispora albinea</name>
    <dbReference type="NCBI Taxonomy" id="2741071"/>
    <lineage>
        <taxon>Bacteria</taxon>
        <taxon>Pseudomonadati</taxon>
        <taxon>Myxococcota</taxon>
        <taxon>Myxococcia</taxon>
        <taxon>Myxococcales</taxon>
        <taxon>Sorangiineae</taxon>
        <taxon>Pendulisporaceae</taxon>
        <taxon>Pendulispora</taxon>
    </lineage>
</organism>
<dbReference type="EMBL" id="CP089984">
    <property type="protein sequence ID" value="WXB15623.1"/>
    <property type="molecule type" value="Genomic_DNA"/>
</dbReference>
<feature type="compositionally biased region" description="Basic and acidic residues" evidence="1">
    <location>
        <begin position="20"/>
        <end position="52"/>
    </location>
</feature>
<evidence type="ECO:0008006" key="4">
    <source>
        <dbReference type="Google" id="ProtNLM"/>
    </source>
</evidence>
<keyword evidence="3" id="KW-1185">Reference proteome</keyword>
<feature type="region of interest" description="Disordered" evidence="1">
    <location>
        <begin position="19"/>
        <end position="52"/>
    </location>
</feature>
<evidence type="ECO:0000313" key="2">
    <source>
        <dbReference type="EMBL" id="WXB15623.1"/>
    </source>
</evidence>
<proteinExistence type="predicted"/>
<feature type="region of interest" description="Disordered" evidence="1">
    <location>
        <begin position="73"/>
        <end position="94"/>
    </location>
</feature>
<dbReference type="Proteomes" id="UP001370348">
    <property type="component" value="Chromosome"/>
</dbReference>
<dbReference type="RefSeq" id="WP_394825255.1">
    <property type="nucleotide sequence ID" value="NZ_CP089984.1"/>
</dbReference>
<reference evidence="2 3" key="1">
    <citation type="submission" date="2021-12" db="EMBL/GenBank/DDBJ databases">
        <title>Discovery of the Pendulisporaceae a myxobacterial family with distinct sporulation behavior and unique specialized metabolism.</title>
        <authorList>
            <person name="Garcia R."/>
            <person name="Popoff A."/>
            <person name="Bader C.D."/>
            <person name="Loehr J."/>
            <person name="Walesch S."/>
            <person name="Walt C."/>
            <person name="Boldt J."/>
            <person name="Bunk B."/>
            <person name="Haeckl F.J.F.P.J."/>
            <person name="Gunesch A.P."/>
            <person name="Birkelbach J."/>
            <person name="Nuebel U."/>
            <person name="Pietschmann T."/>
            <person name="Bach T."/>
            <person name="Mueller R."/>
        </authorList>
    </citation>
    <scope>NUCLEOTIDE SEQUENCE [LARGE SCALE GENOMIC DNA]</scope>
    <source>
        <strain evidence="2 3">MSr11954</strain>
    </source>
</reference>
<feature type="compositionally biased region" description="Basic and acidic residues" evidence="1">
    <location>
        <begin position="76"/>
        <end position="88"/>
    </location>
</feature>
<protein>
    <recommendedName>
        <fullName evidence="4">Lipoprotein</fullName>
    </recommendedName>
</protein>
<sequence>MVFSALTLSAAAAVTGCRAKTQEAVKEDVRDGAERTKSGIETGAEKAGKGIRTGVEKAGEGIGIGLEKAGQGLQRAGDKITGRGRPDAGADAGN</sequence>
<gene>
    <name evidence="2" type="ORF">LZC94_48380</name>
</gene>
<name>A0ABZ2LXF5_9BACT</name>
<evidence type="ECO:0000256" key="1">
    <source>
        <dbReference type="SAM" id="MobiDB-lite"/>
    </source>
</evidence>
<accession>A0ABZ2LXF5</accession>
<evidence type="ECO:0000313" key="3">
    <source>
        <dbReference type="Proteomes" id="UP001370348"/>
    </source>
</evidence>